<dbReference type="InParanoid" id="A7SMX1"/>
<proteinExistence type="predicted"/>
<sequence length="355" mass="40476">MFGIPLEKAYAKALFCIKTVTEAMERLMFEKFIEDEEVDVTNPVILLNLVQECNHENLDHALQDPSTVTILEKYEAFQDKVRNGYLGKTATFWLSVIDQARLNFMLQYAVKTNNLGLFHLCNANMADLFFAFDGPNYTRYLVWFDLFLTNIEQSHPGAKVLQYREQSDLAFMLLVKSQFLEEPVDLDELMTYSLTPVPHSLGTPDGFLNKTNKATILHFLTDDYDGDTLYPSGRCLYIQDGNALFHSLTQLPPTFGEICLQMLDQMVAKKDFIFSTDSYHENSIKSQERIRRGSSPKYIVDGPATRKPAEFKLFLSNDANKVQLCRLLLRVWGSSVAASRLEKCDRGILVVEGKA</sequence>
<dbReference type="PANTHER" id="PTHR46704:SF1">
    <property type="entry name" value="TELOMERE LENGTH REGULATION PROTEIN TEL2 HOMOLOG"/>
    <property type="match status" value="1"/>
</dbReference>
<name>A7SMX1_NEMVE</name>
<protein>
    <submittedName>
        <fullName evidence="1">Uncharacterized protein</fullName>
    </submittedName>
</protein>
<dbReference type="PANTHER" id="PTHR46704">
    <property type="entry name" value="CXC DOMAIN-CONTAINING PROTEIN-RELATED"/>
    <property type="match status" value="1"/>
</dbReference>
<evidence type="ECO:0000313" key="2">
    <source>
        <dbReference type="Proteomes" id="UP000001593"/>
    </source>
</evidence>
<dbReference type="EMBL" id="DS469714">
    <property type="protein sequence ID" value="EDO34946.1"/>
    <property type="molecule type" value="Genomic_DNA"/>
</dbReference>
<keyword evidence="2" id="KW-1185">Reference proteome</keyword>
<dbReference type="eggNOG" id="ENOG502R9A4">
    <property type="taxonomic scope" value="Eukaryota"/>
</dbReference>
<dbReference type="PhylomeDB" id="A7SMX1"/>
<evidence type="ECO:0000313" key="1">
    <source>
        <dbReference type="EMBL" id="EDO34946.1"/>
    </source>
</evidence>
<reference evidence="1 2" key="1">
    <citation type="journal article" date="2007" name="Science">
        <title>Sea anemone genome reveals ancestral eumetazoan gene repertoire and genomic organization.</title>
        <authorList>
            <person name="Putnam N.H."/>
            <person name="Srivastava M."/>
            <person name="Hellsten U."/>
            <person name="Dirks B."/>
            <person name="Chapman J."/>
            <person name="Salamov A."/>
            <person name="Terry A."/>
            <person name="Shapiro H."/>
            <person name="Lindquist E."/>
            <person name="Kapitonov V.V."/>
            <person name="Jurka J."/>
            <person name="Genikhovich G."/>
            <person name="Grigoriev I.V."/>
            <person name="Lucas S.M."/>
            <person name="Steele R.E."/>
            <person name="Finnerty J.R."/>
            <person name="Technau U."/>
            <person name="Martindale M.Q."/>
            <person name="Rokhsar D.S."/>
        </authorList>
    </citation>
    <scope>NUCLEOTIDE SEQUENCE [LARGE SCALE GENOMIC DNA]</scope>
    <source>
        <strain evidence="2">CH2 X CH6</strain>
    </source>
</reference>
<dbReference type="AlphaFoldDB" id="A7SMX1"/>
<dbReference type="HOGENOM" id="CLU_781438_0_0_1"/>
<organism evidence="1 2">
    <name type="scientific">Nematostella vectensis</name>
    <name type="common">Starlet sea anemone</name>
    <dbReference type="NCBI Taxonomy" id="45351"/>
    <lineage>
        <taxon>Eukaryota</taxon>
        <taxon>Metazoa</taxon>
        <taxon>Cnidaria</taxon>
        <taxon>Anthozoa</taxon>
        <taxon>Hexacorallia</taxon>
        <taxon>Actiniaria</taxon>
        <taxon>Edwardsiidae</taxon>
        <taxon>Nematostella</taxon>
    </lineage>
</organism>
<accession>A7SMX1</accession>
<dbReference type="Proteomes" id="UP000001593">
    <property type="component" value="Unassembled WGS sequence"/>
</dbReference>
<gene>
    <name evidence="1" type="ORF">NEMVEDRAFT_v1g214720</name>
</gene>